<dbReference type="FunFam" id="3.40.190.10:FF:000005">
    <property type="entry name" value="Porphobilinogen deaminase"/>
    <property type="match status" value="1"/>
</dbReference>
<dbReference type="AlphaFoldDB" id="A0A378MAL2"/>
<dbReference type="InterPro" id="IPR000860">
    <property type="entry name" value="HemC"/>
</dbReference>
<comment type="function">
    <text evidence="1 8">Tetrapolymerization of the monopyrrole PBG into the hydroxymethylbilane pre-uroporphyrinogen in several discrete steps.</text>
</comment>
<dbReference type="SUPFAM" id="SSF54782">
    <property type="entry name" value="Porphobilinogen deaminase (hydroxymethylbilane synthase), C-terminal domain"/>
    <property type="match status" value="1"/>
</dbReference>
<proteinExistence type="inferred from homology"/>
<sequence length="311" mass="34028">MKSQIVVGSRRSKLALVQTNWVINELKKHYPTIDFRIEEMVTKGDKILDVTLSKVGGKGLFVSEVEQALVDKHIDFAVHSMKDVPAVIEEGLTIAAIPERESANDVFVFKEVHDFGDLPTQAIIGTSSLRRASQILAERPDLQIKFIRGNIDTRLRKLREEDFDAIVLAQAGLSRMGWLEDDSLRIQTIPETICLPAVGQGALAIECREEDNDTKDILRSIHHAITANCVAAERAFLKTLNGGCEIPIAGYATQSGSKVSFKGLVGTPDGKTIWEAERVGEDADQIGTEAANELLEKGAGALIASLRDENV</sequence>
<dbReference type="FunFam" id="3.30.160.40:FF:000001">
    <property type="entry name" value="Porphobilinogen deaminase"/>
    <property type="match status" value="1"/>
</dbReference>
<evidence type="ECO:0000256" key="8">
    <source>
        <dbReference type="HAMAP-Rule" id="MF_00260"/>
    </source>
</evidence>
<comment type="catalytic activity">
    <reaction evidence="7 8">
        <text>4 porphobilinogen + H2O = hydroxymethylbilane + 4 NH4(+)</text>
        <dbReference type="Rhea" id="RHEA:13185"/>
        <dbReference type="ChEBI" id="CHEBI:15377"/>
        <dbReference type="ChEBI" id="CHEBI:28938"/>
        <dbReference type="ChEBI" id="CHEBI:57845"/>
        <dbReference type="ChEBI" id="CHEBI:58126"/>
        <dbReference type="EC" id="2.5.1.61"/>
    </reaction>
</comment>
<comment type="cofactor">
    <cofactor evidence="8">
        <name>dipyrromethane</name>
        <dbReference type="ChEBI" id="CHEBI:60342"/>
    </cofactor>
    <text evidence="8">Binds 1 dipyrromethane group covalently.</text>
</comment>
<evidence type="ECO:0000256" key="5">
    <source>
        <dbReference type="ARBA" id="ARBA00022679"/>
    </source>
</evidence>
<dbReference type="Gene3D" id="3.40.190.10">
    <property type="entry name" value="Periplasmic binding protein-like II"/>
    <property type="match status" value="2"/>
</dbReference>
<feature type="domain" description="Porphobilinogen deaminase N-terminal" evidence="9">
    <location>
        <begin position="5"/>
        <end position="215"/>
    </location>
</feature>
<evidence type="ECO:0000256" key="4">
    <source>
        <dbReference type="ARBA" id="ARBA00011245"/>
    </source>
</evidence>
<feature type="modified residue" description="S-(dipyrrolylmethanemethyl)cysteine" evidence="8">
    <location>
        <position position="244"/>
    </location>
</feature>
<dbReference type="Pfam" id="PF01379">
    <property type="entry name" value="Porphobil_deam"/>
    <property type="match status" value="1"/>
</dbReference>
<dbReference type="Pfam" id="PF03900">
    <property type="entry name" value="Porphobil_deamC"/>
    <property type="match status" value="1"/>
</dbReference>
<name>A0A378MAL2_LISGR</name>
<accession>A0A378MAL2</accession>
<evidence type="ECO:0000313" key="12">
    <source>
        <dbReference type="Proteomes" id="UP000254879"/>
    </source>
</evidence>
<evidence type="ECO:0000256" key="3">
    <source>
        <dbReference type="ARBA" id="ARBA00005638"/>
    </source>
</evidence>
<evidence type="ECO:0000256" key="1">
    <source>
        <dbReference type="ARBA" id="ARBA00002869"/>
    </source>
</evidence>
<dbReference type="Gene3D" id="3.30.160.40">
    <property type="entry name" value="Porphobilinogen deaminase, C-terminal domain"/>
    <property type="match status" value="1"/>
</dbReference>
<dbReference type="PIRSF" id="PIRSF001438">
    <property type="entry name" value="4pyrrol_synth_OHMeBilane_synth"/>
    <property type="match status" value="1"/>
</dbReference>
<comment type="subunit">
    <text evidence="4 8">Monomer.</text>
</comment>
<evidence type="ECO:0000256" key="7">
    <source>
        <dbReference type="ARBA" id="ARBA00048169"/>
    </source>
</evidence>
<comment type="similarity">
    <text evidence="3 8">Belongs to the HMBS family.</text>
</comment>
<dbReference type="FunFam" id="3.40.190.10:FF:000004">
    <property type="entry name" value="Porphobilinogen deaminase"/>
    <property type="match status" value="1"/>
</dbReference>
<evidence type="ECO:0000259" key="10">
    <source>
        <dbReference type="Pfam" id="PF03900"/>
    </source>
</evidence>
<dbReference type="Proteomes" id="UP000254879">
    <property type="component" value="Unassembled WGS sequence"/>
</dbReference>
<evidence type="ECO:0000256" key="6">
    <source>
        <dbReference type="ARBA" id="ARBA00023244"/>
    </source>
</evidence>
<evidence type="ECO:0000259" key="9">
    <source>
        <dbReference type="Pfam" id="PF01379"/>
    </source>
</evidence>
<dbReference type="RefSeq" id="WP_115345636.1">
    <property type="nucleotide sequence ID" value="NZ_UGPG01000001.1"/>
</dbReference>
<dbReference type="NCBIfam" id="TIGR00212">
    <property type="entry name" value="hemC"/>
    <property type="match status" value="1"/>
</dbReference>
<dbReference type="InterPro" id="IPR022419">
    <property type="entry name" value="Porphobilin_deaminase_cofac_BS"/>
</dbReference>
<dbReference type="SUPFAM" id="SSF53850">
    <property type="entry name" value="Periplasmic binding protein-like II"/>
    <property type="match status" value="1"/>
</dbReference>
<dbReference type="PRINTS" id="PR00151">
    <property type="entry name" value="PORPHBDMNASE"/>
</dbReference>
<dbReference type="InterPro" id="IPR036803">
    <property type="entry name" value="Porphobilinogen_deaminase_C_sf"/>
</dbReference>
<keyword evidence="6 8" id="KW-0627">Porphyrin biosynthesis</keyword>
<dbReference type="EC" id="2.5.1.61" evidence="8"/>
<protein>
    <recommendedName>
        <fullName evidence="8">Porphobilinogen deaminase</fullName>
        <shortName evidence="8">PBG</shortName>
        <ecNumber evidence="8">2.5.1.61</ecNumber>
    </recommendedName>
    <alternativeName>
        <fullName evidence="8">Hydroxymethylbilane synthase</fullName>
        <shortName evidence="8">HMBS</shortName>
    </alternativeName>
    <alternativeName>
        <fullName evidence="8">Pre-uroporphyrinogen synthase</fullName>
    </alternativeName>
</protein>
<dbReference type="GO" id="GO:0005737">
    <property type="term" value="C:cytoplasm"/>
    <property type="evidence" value="ECO:0007669"/>
    <property type="project" value="UniProtKB-UniRule"/>
</dbReference>
<comment type="pathway">
    <text evidence="2">Porphyrin-containing compound metabolism; protoporphyrin-IX biosynthesis; coproporphyrinogen-III from 5-aminolevulinate: step 2/4.</text>
</comment>
<dbReference type="CDD" id="cd13646">
    <property type="entry name" value="PBP2_EcHMBS_like"/>
    <property type="match status" value="1"/>
</dbReference>
<dbReference type="PANTHER" id="PTHR11557">
    <property type="entry name" value="PORPHOBILINOGEN DEAMINASE"/>
    <property type="match status" value="1"/>
</dbReference>
<dbReference type="InterPro" id="IPR022418">
    <property type="entry name" value="Porphobilinogen_deaminase_C"/>
</dbReference>
<gene>
    <name evidence="8 11" type="primary">hemC</name>
    <name evidence="11" type="ORF">NCTC10815_00682</name>
</gene>
<dbReference type="GO" id="GO:0004418">
    <property type="term" value="F:hydroxymethylbilane synthase activity"/>
    <property type="evidence" value="ECO:0007669"/>
    <property type="project" value="UniProtKB-UniRule"/>
</dbReference>
<comment type="miscellaneous">
    <text evidence="8">The porphobilinogen subunits are added to the dipyrromethane group.</text>
</comment>
<evidence type="ECO:0000313" key="11">
    <source>
        <dbReference type="EMBL" id="STY43388.1"/>
    </source>
</evidence>
<dbReference type="PROSITE" id="PS00533">
    <property type="entry name" value="PORPHOBILINOGEN_DEAM"/>
    <property type="match status" value="1"/>
</dbReference>
<feature type="domain" description="Porphobilinogen deaminase C-terminal" evidence="10">
    <location>
        <begin position="228"/>
        <end position="295"/>
    </location>
</feature>
<dbReference type="GO" id="GO:0006782">
    <property type="term" value="P:protoporphyrinogen IX biosynthetic process"/>
    <property type="evidence" value="ECO:0007669"/>
    <property type="project" value="UniProtKB-UniRule"/>
</dbReference>
<organism evidence="11 12">
    <name type="scientific">Listeria grayi</name>
    <name type="common">Listeria murrayi</name>
    <dbReference type="NCBI Taxonomy" id="1641"/>
    <lineage>
        <taxon>Bacteria</taxon>
        <taxon>Bacillati</taxon>
        <taxon>Bacillota</taxon>
        <taxon>Bacilli</taxon>
        <taxon>Bacillales</taxon>
        <taxon>Listeriaceae</taxon>
        <taxon>Listeria</taxon>
    </lineage>
</organism>
<dbReference type="HAMAP" id="MF_00260">
    <property type="entry name" value="Porphobil_deam"/>
    <property type="match status" value="1"/>
</dbReference>
<evidence type="ECO:0000256" key="2">
    <source>
        <dbReference type="ARBA" id="ARBA00004735"/>
    </source>
</evidence>
<dbReference type="EMBL" id="UGPG01000001">
    <property type="protein sequence ID" value="STY43388.1"/>
    <property type="molecule type" value="Genomic_DNA"/>
</dbReference>
<keyword evidence="5 8" id="KW-0808">Transferase</keyword>
<dbReference type="InterPro" id="IPR022417">
    <property type="entry name" value="Porphobilin_deaminase_N"/>
</dbReference>
<reference evidence="11 12" key="1">
    <citation type="submission" date="2018-06" db="EMBL/GenBank/DDBJ databases">
        <authorList>
            <consortium name="Pathogen Informatics"/>
            <person name="Doyle S."/>
        </authorList>
    </citation>
    <scope>NUCLEOTIDE SEQUENCE [LARGE SCALE GENOMIC DNA]</scope>
    <source>
        <strain evidence="12">NCTC 10815</strain>
    </source>
</reference>
<dbReference type="PANTHER" id="PTHR11557:SF0">
    <property type="entry name" value="PORPHOBILINOGEN DEAMINASE"/>
    <property type="match status" value="1"/>
</dbReference>